<accession>A0ABN3H5G1</accession>
<reference evidence="4 5" key="1">
    <citation type="journal article" date="2019" name="Int. J. Syst. Evol. Microbiol.">
        <title>The Global Catalogue of Microorganisms (GCM) 10K type strain sequencing project: providing services to taxonomists for standard genome sequencing and annotation.</title>
        <authorList>
            <consortium name="The Broad Institute Genomics Platform"/>
            <consortium name="The Broad Institute Genome Sequencing Center for Infectious Disease"/>
            <person name="Wu L."/>
            <person name="Ma J."/>
        </authorList>
    </citation>
    <scope>NUCLEOTIDE SEQUENCE [LARGE SCALE GENOMIC DNA]</scope>
    <source>
        <strain evidence="4 5">JCM 16227</strain>
    </source>
</reference>
<sequence>MTTDRERMLAGELYRDADPELVGLRKACARLLDRFNATAADEDGVRDALLRELLGGLGEGSWVMPRQMGAGSVVTRDLPDHVFAAGNPARVIRELPIEA</sequence>
<dbReference type="SMART" id="SM01266">
    <property type="entry name" value="Mac"/>
    <property type="match status" value="1"/>
</dbReference>
<dbReference type="SUPFAM" id="SSF51161">
    <property type="entry name" value="Trimeric LpxA-like enzymes"/>
    <property type="match status" value="1"/>
</dbReference>
<organism evidence="4 5">
    <name type="scientific">Gordonia cholesterolivorans</name>
    <dbReference type="NCBI Taxonomy" id="559625"/>
    <lineage>
        <taxon>Bacteria</taxon>
        <taxon>Bacillati</taxon>
        <taxon>Actinomycetota</taxon>
        <taxon>Actinomycetes</taxon>
        <taxon>Mycobacteriales</taxon>
        <taxon>Gordoniaceae</taxon>
        <taxon>Gordonia</taxon>
    </lineage>
</organism>
<dbReference type="Proteomes" id="UP001501170">
    <property type="component" value="Unassembled WGS sequence"/>
</dbReference>
<dbReference type="InterPro" id="IPR011004">
    <property type="entry name" value="Trimer_LpxA-like_sf"/>
</dbReference>
<dbReference type="Pfam" id="PF12464">
    <property type="entry name" value="Mac"/>
    <property type="match status" value="1"/>
</dbReference>
<dbReference type="Gene3D" id="2.160.10.10">
    <property type="entry name" value="Hexapeptide repeat proteins"/>
    <property type="match status" value="2"/>
</dbReference>
<dbReference type="RefSeq" id="WP_045537283.1">
    <property type="nucleotide sequence ID" value="NZ_BAAARB010000002.1"/>
</dbReference>
<name>A0ABN3H5G1_9ACTN</name>
<keyword evidence="5" id="KW-1185">Reference proteome</keyword>
<evidence type="ECO:0000256" key="1">
    <source>
        <dbReference type="ARBA" id="ARBA00007274"/>
    </source>
</evidence>
<protein>
    <recommendedName>
        <fullName evidence="3">Maltose/galactoside acetyltransferase domain-containing protein</fullName>
    </recommendedName>
</protein>
<dbReference type="InterPro" id="IPR024688">
    <property type="entry name" value="Mac_dom"/>
</dbReference>
<evidence type="ECO:0000256" key="2">
    <source>
        <dbReference type="ARBA" id="ARBA00022679"/>
    </source>
</evidence>
<evidence type="ECO:0000259" key="3">
    <source>
        <dbReference type="SMART" id="SM01266"/>
    </source>
</evidence>
<dbReference type="InterPro" id="IPR051159">
    <property type="entry name" value="Hexapeptide_acetyltransf"/>
</dbReference>
<comment type="caution">
    <text evidence="4">The sequence shown here is derived from an EMBL/GenBank/DDBJ whole genome shotgun (WGS) entry which is preliminary data.</text>
</comment>
<comment type="similarity">
    <text evidence="1">Belongs to the transferase hexapeptide repeat family.</text>
</comment>
<keyword evidence="2" id="KW-0808">Transferase</keyword>
<dbReference type="EMBL" id="BAAARB010000002">
    <property type="protein sequence ID" value="GAA2369688.1"/>
    <property type="molecule type" value="Genomic_DNA"/>
</dbReference>
<evidence type="ECO:0000313" key="5">
    <source>
        <dbReference type="Proteomes" id="UP001501170"/>
    </source>
</evidence>
<proteinExistence type="inferred from homology"/>
<feature type="domain" description="Maltose/galactoside acetyltransferase" evidence="3">
    <location>
        <begin position="5"/>
        <end position="59"/>
    </location>
</feature>
<gene>
    <name evidence="4" type="ORF">GCM10009855_06260</name>
</gene>
<dbReference type="PANTHER" id="PTHR23416">
    <property type="entry name" value="SIALIC ACID SYNTHASE-RELATED"/>
    <property type="match status" value="1"/>
</dbReference>
<evidence type="ECO:0000313" key="4">
    <source>
        <dbReference type="EMBL" id="GAA2369688.1"/>
    </source>
</evidence>